<dbReference type="EMBL" id="CP014504">
    <property type="protein sequence ID" value="AMP99107.1"/>
    <property type="molecule type" value="Genomic_DNA"/>
</dbReference>
<keyword evidence="2" id="KW-0812">Transmembrane</keyword>
<evidence type="ECO:0000313" key="3">
    <source>
        <dbReference type="EMBL" id="AMP99107.1"/>
    </source>
</evidence>
<feature type="compositionally biased region" description="Low complexity" evidence="1">
    <location>
        <begin position="217"/>
        <end position="227"/>
    </location>
</feature>
<reference evidence="3 4" key="1">
    <citation type="submission" date="2016-03" db="EMBL/GenBank/DDBJ databases">
        <title>Complete genome sequence of Pedobacter cryoconitis PAMC 27485.</title>
        <authorList>
            <person name="Lee J."/>
            <person name="Kim O.-S."/>
        </authorList>
    </citation>
    <scope>NUCLEOTIDE SEQUENCE [LARGE SCALE GENOMIC DNA]</scope>
    <source>
        <strain evidence="3 4">PAMC 27485</strain>
    </source>
</reference>
<accession>A0A127VD17</accession>
<feature type="transmembrane region" description="Helical" evidence="2">
    <location>
        <begin position="247"/>
        <end position="268"/>
    </location>
</feature>
<organism evidence="3 4">
    <name type="scientific">Pedobacter cryoconitis</name>
    <dbReference type="NCBI Taxonomy" id="188932"/>
    <lineage>
        <taxon>Bacteria</taxon>
        <taxon>Pseudomonadati</taxon>
        <taxon>Bacteroidota</taxon>
        <taxon>Sphingobacteriia</taxon>
        <taxon>Sphingobacteriales</taxon>
        <taxon>Sphingobacteriaceae</taxon>
        <taxon>Pedobacter</taxon>
    </lineage>
</organism>
<dbReference type="KEGG" id="pcm:AY601_2209"/>
<gene>
    <name evidence="3" type="ORF">AY601_2209</name>
</gene>
<evidence type="ECO:0000256" key="2">
    <source>
        <dbReference type="SAM" id="Phobius"/>
    </source>
</evidence>
<feature type="region of interest" description="Disordered" evidence="1">
    <location>
        <begin position="185"/>
        <end position="227"/>
    </location>
</feature>
<dbReference type="OrthoDB" id="1340494at2"/>
<dbReference type="AlphaFoldDB" id="A0A127VD17"/>
<dbReference type="PATRIC" id="fig|188932.3.peg.2314"/>
<evidence type="ECO:0000256" key="1">
    <source>
        <dbReference type="SAM" id="MobiDB-lite"/>
    </source>
</evidence>
<sequence length="367" mass="41212">MKRIEDYKQEVILAYKKRKDEGSLPLNLQYHTPANLRKECLAVFHKRYSKKDEETFKLLLDEERNSAEEYFKKIQITSADKFKPLDNFLKGNTGDTKVKNIELLAWLIDFQPRPHVYADMYDLVNIDRELSVQKEKELSGEGSVTTEIVAKTAGTIGILQPEFPESASIPADNNLLNSTEQKEANKTIKEDFSQSSTVPLPNGFSGNSPLGSDSPDNSSLVSGSPGNSSLDNVQKIGKGKFGIPSKFNTAVLSFIAVLIIVGGSYFFYDTNTQCMYWNGDEYQSVTCTQNIQGAHIIPKDASRLKLVKRIKNIAEITREDIGKVHYSKVNGQVEFYTAGGENPADSRKRLLPMSEHMFIEYIEGNKQ</sequence>
<proteinExistence type="predicted"/>
<name>A0A127VD17_9SPHI</name>
<keyword evidence="4" id="KW-1185">Reference proteome</keyword>
<keyword evidence="2" id="KW-0472">Membrane</keyword>
<dbReference type="RefSeq" id="WP_068400568.1">
    <property type="nucleotide sequence ID" value="NZ_CP014504.1"/>
</dbReference>
<dbReference type="Proteomes" id="UP000071561">
    <property type="component" value="Chromosome"/>
</dbReference>
<feature type="compositionally biased region" description="Polar residues" evidence="1">
    <location>
        <begin position="193"/>
        <end position="216"/>
    </location>
</feature>
<keyword evidence="2" id="KW-1133">Transmembrane helix</keyword>
<evidence type="ECO:0000313" key="4">
    <source>
        <dbReference type="Proteomes" id="UP000071561"/>
    </source>
</evidence>
<protein>
    <submittedName>
        <fullName evidence="3">Uncharacterized protein</fullName>
    </submittedName>
</protein>